<dbReference type="GO" id="GO:0009570">
    <property type="term" value="C:chloroplast stroma"/>
    <property type="evidence" value="ECO:0000318"/>
    <property type="project" value="GO_Central"/>
</dbReference>
<feature type="domain" description="BSD2 cysteine rich" evidence="1">
    <location>
        <begin position="64"/>
        <end position="131"/>
    </location>
</feature>
<keyword evidence="3" id="KW-1185">Reference proteome</keyword>
<dbReference type="PANTHER" id="PTHR15852:SF51">
    <property type="entry name" value="PROTEIN BUNDLE SHEATH DEFECTIVE 2, CHLOROPLASTIC"/>
    <property type="match status" value="1"/>
</dbReference>
<gene>
    <name evidence="2" type="ORF">CISIN_1g032882mg</name>
</gene>
<dbReference type="Gene3D" id="2.10.230.10">
    <property type="entry name" value="Heat shock protein DnaJ, cysteine-rich domain"/>
    <property type="match status" value="1"/>
</dbReference>
<accession>A0A067GKL8</accession>
<sequence length="131" mass="13830">MSNSLCFAPVSSLKSSNRPGIAIESSVARKVSRVNEVFHSSKTVKIRSLKVKATDSNQSSTKTNSIICPDCDGNGAKQCSQCKGNGINSVDHFNGQFKAGGLCWLCRGKREILCGNCNGAGFMGGFMSTGD</sequence>
<dbReference type="eggNOG" id="ENOG502S25V">
    <property type="taxonomic scope" value="Eukaryota"/>
</dbReference>
<protein>
    <recommendedName>
        <fullName evidence="1">BSD2 cysteine rich domain-containing protein</fullName>
    </recommendedName>
</protein>
<dbReference type="SMR" id="A0A067GKL8"/>
<dbReference type="OrthoDB" id="2019540at2759"/>
<reference evidence="2 3" key="1">
    <citation type="submission" date="2014-04" db="EMBL/GenBank/DDBJ databases">
        <authorList>
            <consortium name="International Citrus Genome Consortium"/>
            <person name="Gmitter F."/>
            <person name="Chen C."/>
            <person name="Farmerie W."/>
            <person name="Harkins T."/>
            <person name="Desany B."/>
            <person name="Mohiuddin M."/>
            <person name="Kodira C."/>
            <person name="Borodovsky M."/>
            <person name="Lomsadze A."/>
            <person name="Burns P."/>
            <person name="Jenkins J."/>
            <person name="Prochnik S."/>
            <person name="Shu S."/>
            <person name="Chapman J."/>
            <person name="Pitluck S."/>
            <person name="Schmutz J."/>
            <person name="Rokhsar D."/>
        </authorList>
    </citation>
    <scope>NUCLEOTIDE SEQUENCE</scope>
</reference>
<dbReference type="InterPro" id="IPR036410">
    <property type="entry name" value="HSP_DnaJ_Cys-rich_dom_sf"/>
</dbReference>
<name>A0A067GKL8_CITSI</name>
<dbReference type="Proteomes" id="UP000027120">
    <property type="component" value="Unassembled WGS sequence"/>
</dbReference>
<dbReference type="GO" id="GO:0101031">
    <property type="term" value="C:protein folding chaperone complex"/>
    <property type="evidence" value="ECO:0000318"/>
    <property type="project" value="GO_Central"/>
</dbReference>
<organism evidence="2 3">
    <name type="scientific">Citrus sinensis</name>
    <name type="common">Sweet orange</name>
    <name type="synonym">Citrus aurantium var. sinensis</name>
    <dbReference type="NCBI Taxonomy" id="2711"/>
    <lineage>
        <taxon>Eukaryota</taxon>
        <taxon>Viridiplantae</taxon>
        <taxon>Streptophyta</taxon>
        <taxon>Embryophyta</taxon>
        <taxon>Tracheophyta</taxon>
        <taxon>Spermatophyta</taxon>
        <taxon>Magnoliopsida</taxon>
        <taxon>eudicotyledons</taxon>
        <taxon>Gunneridae</taxon>
        <taxon>Pentapetalae</taxon>
        <taxon>rosids</taxon>
        <taxon>malvids</taxon>
        <taxon>Sapindales</taxon>
        <taxon>Rutaceae</taxon>
        <taxon>Aurantioideae</taxon>
        <taxon>Citrus</taxon>
    </lineage>
</organism>
<dbReference type="EMBL" id="KK784877">
    <property type="protein sequence ID" value="KDO80253.1"/>
    <property type="molecule type" value="Genomic_DNA"/>
</dbReference>
<dbReference type="SUPFAM" id="SSF57938">
    <property type="entry name" value="DnaJ/Hsp40 cysteine-rich domain"/>
    <property type="match status" value="1"/>
</dbReference>
<dbReference type="GO" id="GO:0044183">
    <property type="term" value="F:protein folding chaperone"/>
    <property type="evidence" value="ECO:0000318"/>
    <property type="project" value="GO_Central"/>
</dbReference>
<dbReference type="AlphaFoldDB" id="A0A067GKL8"/>
<dbReference type="KEGG" id="cit:102627939"/>
<dbReference type="PaxDb" id="2711-XP_006475837.1"/>
<dbReference type="STRING" id="2711.A0A067GKL8"/>
<evidence type="ECO:0000313" key="2">
    <source>
        <dbReference type="EMBL" id="KDO80253.1"/>
    </source>
</evidence>
<proteinExistence type="predicted"/>
<evidence type="ECO:0000313" key="3">
    <source>
        <dbReference type="Proteomes" id="UP000027120"/>
    </source>
</evidence>
<dbReference type="Pfam" id="PF25436">
    <property type="entry name" value="BSD2_CRD"/>
    <property type="match status" value="1"/>
</dbReference>
<dbReference type="InterPro" id="IPR057453">
    <property type="entry name" value="BSD2_CRD"/>
</dbReference>
<dbReference type="PANTHER" id="PTHR15852">
    <property type="entry name" value="PLASTID TRANSCRIPTIONALLY ACTIVE PROTEIN"/>
    <property type="match status" value="1"/>
</dbReference>
<evidence type="ECO:0000259" key="1">
    <source>
        <dbReference type="Pfam" id="PF25436"/>
    </source>
</evidence>